<protein>
    <submittedName>
        <fullName evidence="2">Uncharacterized protein</fullName>
    </submittedName>
</protein>
<comment type="caution">
    <text evidence="2">The sequence shown here is derived from an EMBL/GenBank/DDBJ whole genome shotgun (WGS) entry which is preliminary data.</text>
</comment>
<dbReference type="OrthoDB" id="2853794at2"/>
<proteinExistence type="predicted"/>
<sequence>MTEKTIDLQMEQAAENFQKMLQYLLDNQLQIQQWTESLLQEQAKQWENLNEQVQNQQKKSYEQFQEMVKLVNEIKPSINQDAYDQTWKKLFEQFAPFQSYWSNINQNPYQAFFQSMNTITNQQQQYFQQLFKQPFDTPNFTNWTNYLQQFQKSQDEWAKQFKDFTFSKL</sequence>
<dbReference type="AlphaFoldDB" id="A0A8J3AIY9"/>
<accession>A0A8J3AIY9</accession>
<evidence type="ECO:0000313" key="2">
    <source>
        <dbReference type="EMBL" id="GGI14695.1"/>
    </source>
</evidence>
<dbReference type="Proteomes" id="UP000626244">
    <property type="component" value="Unassembled WGS sequence"/>
</dbReference>
<reference evidence="3" key="1">
    <citation type="journal article" date="2019" name="Int. J. Syst. Evol. Microbiol.">
        <title>The Global Catalogue of Microorganisms (GCM) 10K type strain sequencing project: providing services to taxonomists for standard genome sequencing and annotation.</title>
        <authorList>
            <consortium name="The Broad Institute Genomics Platform"/>
            <consortium name="The Broad Institute Genome Sequencing Center for Infectious Disease"/>
            <person name="Wu L."/>
            <person name="Ma J."/>
        </authorList>
    </citation>
    <scope>NUCLEOTIDE SEQUENCE [LARGE SCALE GENOMIC DNA]</scope>
    <source>
        <strain evidence="3">CGMCC 1.14993</strain>
    </source>
</reference>
<feature type="coiled-coil region" evidence="1">
    <location>
        <begin position="36"/>
        <end position="63"/>
    </location>
</feature>
<name>A0A8J3AIY9_9BACI</name>
<keyword evidence="3" id="KW-1185">Reference proteome</keyword>
<organism evidence="2 3">
    <name type="scientific">Gottfriedia solisilvae</name>
    <dbReference type="NCBI Taxonomy" id="1516104"/>
    <lineage>
        <taxon>Bacteria</taxon>
        <taxon>Bacillati</taxon>
        <taxon>Bacillota</taxon>
        <taxon>Bacilli</taxon>
        <taxon>Bacillales</taxon>
        <taxon>Bacillaceae</taxon>
        <taxon>Gottfriedia</taxon>
    </lineage>
</organism>
<gene>
    <name evidence="2" type="ORF">GCM10007380_24240</name>
</gene>
<dbReference type="EMBL" id="BMHB01000001">
    <property type="protein sequence ID" value="GGI14695.1"/>
    <property type="molecule type" value="Genomic_DNA"/>
</dbReference>
<evidence type="ECO:0000256" key="1">
    <source>
        <dbReference type="SAM" id="Coils"/>
    </source>
</evidence>
<dbReference type="RefSeq" id="WP_088000103.1">
    <property type="nucleotide sequence ID" value="NZ_BMHB01000001.1"/>
</dbReference>
<keyword evidence="1" id="KW-0175">Coiled coil</keyword>
<evidence type="ECO:0000313" key="3">
    <source>
        <dbReference type="Proteomes" id="UP000626244"/>
    </source>
</evidence>